<comment type="similarity">
    <text evidence="1">Belongs to the DNase I family.</text>
</comment>
<dbReference type="PANTHER" id="PTHR11371:SF31">
    <property type="entry name" value="EXTRACELLULAR NUCLEASE"/>
    <property type="match status" value="1"/>
</dbReference>
<feature type="chain" id="PRO_5045906477" evidence="4">
    <location>
        <begin position="24"/>
        <end position="360"/>
    </location>
</feature>
<accession>A0ABQ3EC69</accession>
<name>A0ABQ3EC69_9GAMM</name>
<dbReference type="SUPFAM" id="SSF81585">
    <property type="entry name" value="PsbU/PolX domain-like"/>
    <property type="match status" value="1"/>
</dbReference>
<dbReference type="Pfam" id="PF12836">
    <property type="entry name" value="HHH_3"/>
    <property type="match status" value="1"/>
</dbReference>
<dbReference type="InterPro" id="IPR005135">
    <property type="entry name" value="Endo/exonuclease/phosphatase"/>
</dbReference>
<dbReference type="InterPro" id="IPR036691">
    <property type="entry name" value="Endo/exonu/phosph_ase_sf"/>
</dbReference>
<dbReference type="EMBL" id="BMZI01000007">
    <property type="protein sequence ID" value="GHB30287.1"/>
    <property type="molecule type" value="Genomic_DNA"/>
</dbReference>
<protein>
    <submittedName>
        <fullName evidence="6">LuxR family transcriptional regulator</fullName>
    </submittedName>
</protein>
<dbReference type="RefSeq" id="WP_229809164.1">
    <property type="nucleotide sequence ID" value="NZ_BMZI01000007.1"/>
</dbReference>
<organism evidence="6 7">
    <name type="scientific">Salinicola rhizosphaerae</name>
    <dbReference type="NCBI Taxonomy" id="1443141"/>
    <lineage>
        <taxon>Bacteria</taxon>
        <taxon>Pseudomonadati</taxon>
        <taxon>Pseudomonadota</taxon>
        <taxon>Gammaproteobacteria</taxon>
        <taxon>Oceanospirillales</taxon>
        <taxon>Halomonadaceae</taxon>
        <taxon>Salinicola</taxon>
    </lineage>
</organism>
<dbReference type="PANTHER" id="PTHR11371">
    <property type="entry name" value="DEOXYRIBONUCLEASE"/>
    <property type="match status" value="1"/>
</dbReference>
<evidence type="ECO:0000313" key="6">
    <source>
        <dbReference type="EMBL" id="GHB30287.1"/>
    </source>
</evidence>
<gene>
    <name evidence="6" type="ORF">GCM10009038_31320</name>
</gene>
<reference evidence="7" key="1">
    <citation type="journal article" date="2019" name="Int. J. Syst. Evol. Microbiol.">
        <title>The Global Catalogue of Microorganisms (GCM) 10K type strain sequencing project: providing services to taxonomists for standard genome sequencing and annotation.</title>
        <authorList>
            <consortium name="The Broad Institute Genomics Platform"/>
            <consortium name="The Broad Institute Genome Sequencing Center for Infectious Disease"/>
            <person name="Wu L."/>
            <person name="Ma J."/>
        </authorList>
    </citation>
    <scope>NUCLEOTIDE SEQUENCE [LARGE SCALE GENOMIC DNA]</scope>
    <source>
        <strain evidence="7">KCTC 32998</strain>
    </source>
</reference>
<evidence type="ECO:0000256" key="2">
    <source>
        <dbReference type="ARBA" id="ARBA00022722"/>
    </source>
</evidence>
<keyword evidence="2" id="KW-0540">Nuclease</keyword>
<keyword evidence="7" id="KW-1185">Reference proteome</keyword>
<proteinExistence type="inferred from homology"/>
<dbReference type="Gene3D" id="1.10.150.320">
    <property type="entry name" value="Photosystem II 12 kDa extrinsic protein"/>
    <property type="match status" value="1"/>
</dbReference>
<keyword evidence="4" id="KW-0732">Signal</keyword>
<comment type="caution">
    <text evidence="6">The sequence shown here is derived from an EMBL/GenBank/DDBJ whole genome shotgun (WGS) entry which is preliminary data.</text>
</comment>
<sequence length="360" mass="39559">MRYQGRLTVGIVLYCAWALFNHAAADVTVGSWNLKHLGWNNGKRLDAVADVAKGADLWTLEEVMDENAVTELEHELERQTGEKWSSMTSHTVGRSSYRESYAYLWRDSAVEYTQGAVVYLDPGDLFAREPYLAEFRDKETGDTIAMAAVHIVYGDSRADRTPEIRELASIWEWMREVYPDSARVIAGDFNLAPSDPAWQPLRDTGAQPAITRGATTLSETDGQYANLYDNFWYDPAELDATSADIVRFPEILGIDHATARDIVSDHAPIYLTTDNARAKFAGADELAGEGDQLSGATSACIDLDTASADDLDRLPDVGPARAQDIIDGRPWSSVDDLTRIDGIGTSRAREIAESGLVCAG</sequence>
<evidence type="ECO:0000313" key="7">
    <source>
        <dbReference type="Proteomes" id="UP000646745"/>
    </source>
</evidence>
<keyword evidence="3" id="KW-0378">Hydrolase</keyword>
<dbReference type="Pfam" id="PF03372">
    <property type="entry name" value="Exo_endo_phos"/>
    <property type="match status" value="1"/>
</dbReference>
<feature type="domain" description="Helix-hairpin-helix DNA-binding motif class 1" evidence="5">
    <location>
        <begin position="335"/>
        <end position="354"/>
    </location>
</feature>
<dbReference type="SUPFAM" id="SSF56219">
    <property type="entry name" value="DNase I-like"/>
    <property type="match status" value="1"/>
</dbReference>
<dbReference type="Gene3D" id="3.60.10.10">
    <property type="entry name" value="Endonuclease/exonuclease/phosphatase"/>
    <property type="match status" value="1"/>
</dbReference>
<evidence type="ECO:0000259" key="5">
    <source>
        <dbReference type="SMART" id="SM00278"/>
    </source>
</evidence>
<feature type="domain" description="Helix-hairpin-helix DNA-binding motif class 1" evidence="5">
    <location>
        <begin position="309"/>
        <end position="328"/>
    </location>
</feature>
<feature type="signal peptide" evidence="4">
    <location>
        <begin position="1"/>
        <end position="23"/>
    </location>
</feature>
<dbReference type="InterPro" id="IPR016202">
    <property type="entry name" value="DNase_I"/>
</dbReference>
<dbReference type="Proteomes" id="UP000646745">
    <property type="component" value="Unassembled WGS sequence"/>
</dbReference>
<dbReference type="CDD" id="cd10283">
    <property type="entry name" value="MnuA_DNase1-like"/>
    <property type="match status" value="1"/>
</dbReference>
<evidence type="ECO:0000256" key="3">
    <source>
        <dbReference type="ARBA" id="ARBA00022801"/>
    </source>
</evidence>
<dbReference type="SMART" id="SM00278">
    <property type="entry name" value="HhH1"/>
    <property type="match status" value="2"/>
</dbReference>
<dbReference type="SMART" id="SM00476">
    <property type="entry name" value="DNaseIc"/>
    <property type="match status" value="1"/>
</dbReference>
<evidence type="ECO:0000256" key="4">
    <source>
        <dbReference type="SAM" id="SignalP"/>
    </source>
</evidence>
<dbReference type="InterPro" id="IPR003583">
    <property type="entry name" value="Hlx-hairpin-Hlx_DNA-bd_motif"/>
</dbReference>
<evidence type="ECO:0000256" key="1">
    <source>
        <dbReference type="ARBA" id="ARBA00007359"/>
    </source>
</evidence>